<dbReference type="Pfam" id="PF07249">
    <property type="entry name" value="Cerato-platanin"/>
    <property type="match status" value="1"/>
</dbReference>
<keyword evidence="6" id="KW-1185">Reference proteome</keyword>
<accession>A0A8I3AAU6</accession>
<keyword evidence="3" id="KW-0964">Secreted</keyword>
<feature type="chain" id="PRO_5034610252" evidence="4">
    <location>
        <begin position="20"/>
        <end position="142"/>
    </location>
</feature>
<dbReference type="OrthoDB" id="4898945at2759"/>
<comment type="caution">
    <text evidence="5">The sequence shown here is derived from an EMBL/GenBank/DDBJ whole genome shotgun (WGS) entry which is preliminary data.</text>
</comment>
<sequence length="142" mass="14604">MKFASLATALLALVLPTLAQTTVQSVSYDTTYDDASLSLSSVACSNGVYGLETKGYTTLGSLPDFPYIGGAYTVTGWDSPACGTCYSLTYGGTTIYVLAVDVALDGFNISEEALNALTGGLAVELGRVNANATPVAASYCKL</sequence>
<dbReference type="CDD" id="cd22778">
    <property type="entry name" value="DPBB_CEPL-like"/>
    <property type="match status" value="1"/>
</dbReference>
<evidence type="ECO:0000256" key="1">
    <source>
        <dbReference type="ARBA" id="ARBA00004613"/>
    </source>
</evidence>
<protein>
    <submittedName>
        <fullName evidence="5">Cerato-platanin</fullName>
    </submittedName>
</protein>
<dbReference type="Gene3D" id="2.40.40.10">
    <property type="entry name" value="RlpA-like domain"/>
    <property type="match status" value="1"/>
</dbReference>
<dbReference type="GO" id="GO:0005576">
    <property type="term" value="C:extracellular region"/>
    <property type="evidence" value="ECO:0007669"/>
    <property type="project" value="UniProtKB-SubCell"/>
</dbReference>
<dbReference type="InterPro" id="IPR010829">
    <property type="entry name" value="Cerato-platanin"/>
</dbReference>
<comment type="similarity">
    <text evidence="2">Belongs to the cerato-platanin family.</text>
</comment>
<evidence type="ECO:0000313" key="6">
    <source>
        <dbReference type="Proteomes" id="UP000683000"/>
    </source>
</evidence>
<keyword evidence="4" id="KW-0732">Signal</keyword>
<proteinExistence type="inferred from homology"/>
<evidence type="ECO:0000313" key="5">
    <source>
        <dbReference type="EMBL" id="KAG6375800.1"/>
    </source>
</evidence>
<name>A0A8I3AAU6_9AGAM</name>
<feature type="signal peptide" evidence="4">
    <location>
        <begin position="1"/>
        <end position="19"/>
    </location>
</feature>
<dbReference type="SUPFAM" id="SSF50685">
    <property type="entry name" value="Barwin-like endoglucanases"/>
    <property type="match status" value="1"/>
</dbReference>
<gene>
    <name evidence="5" type="ORF">JVT61DRAFT_2656</name>
</gene>
<evidence type="ECO:0000256" key="3">
    <source>
        <dbReference type="ARBA" id="ARBA00022525"/>
    </source>
</evidence>
<dbReference type="InterPro" id="IPR036908">
    <property type="entry name" value="RlpA-like_sf"/>
</dbReference>
<evidence type="ECO:0000256" key="2">
    <source>
        <dbReference type="ARBA" id="ARBA00010421"/>
    </source>
</evidence>
<comment type="subcellular location">
    <subcellularLocation>
        <location evidence="1">Secreted</location>
    </subcellularLocation>
</comment>
<organism evidence="5 6">
    <name type="scientific">Boletus reticuloceps</name>
    <dbReference type="NCBI Taxonomy" id="495285"/>
    <lineage>
        <taxon>Eukaryota</taxon>
        <taxon>Fungi</taxon>
        <taxon>Dikarya</taxon>
        <taxon>Basidiomycota</taxon>
        <taxon>Agaricomycotina</taxon>
        <taxon>Agaricomycetes</taxon>
        <taxon>Agaricomycetidae</taxon>
        <taxon>Boletales</taxon>
        <taxon>Boletineae</taxon>
        <taxon>Boletaceae</taxon>
        <taxon>Boletoideae</taxon>
        <taxon>Boletus</taxon>
    </lineage>
</organism>
<reference evidence="5" key="1">
    <citation type="submission" date="2021-03" db="EMBL/GenBank/DDBJ databases">
        <title>Evolutionary innovations through gain and loss of genes in the ectomycorrhizal Boletales.</title>
        <authorList>
            <person name="Wu G."/>
            <person name="Miyauchi S."/>
            <person name="Morin E."/>
            <person name="Yang Z.-L."/>
            <person name="Xu J."/>
            <person name="Martin F.M."/>
        </authorList>
    </citation>
    <scope>NUCLEOTIDE SEQUENCE</scope>
    <source>
        <strain evidence="5">BR01</strain>
    </source>
</reference>
<dbReference type="EMBL" id="JAGFBS010000013">
    <property type="protein sequence ID" value="KAG6375800.1"/>
    <property type="molecule type" value="Genomic_DNA"/>
</dbReference>
<dbReference type="AlphaFoldDB" id="A0A8I3AAU6"/>
<evidence type="ECO:0000256" key="4">
    <source>
        <dbReference type="SAM" id="SignalP"/>
    </source>
</evidence>
<dbReference type="Proteomes" id="UP000683000">
    <property type="component" value="Unassembled WGS sequence"/>
</dbReference>